<dbReference type="EMBL" id="FQYV01000028">
    <property type="protein sequence ID" value="SHJ84888.1"/>
    <property type="molecule type" value="Genomic_DNA"/>
</dbReference>
<dbReference type="RefSeq" id="WP_159431786.1">
    <property type="nucleotide sequence ID" value="NZ_FNNS01000030.1"/>
</dbReference>
<evidence type="ECO:0000256" key="1">
    <source>
        <dbReference type="SAM" id="Phobius"/>
    </source>
</evidence>
<organism evidence="2 3">
    <name type="scientific">Aequorivita viscosa</name>
    <dbReference type="NCBI Taxonomy" id="797419"/>
    <lineage>
        <taxon>Bacteria</taxon>
        <taxon>Pseudomonadati</taxon>
        <taxon>Bacteroidota</taxon>
        <taxon>Flavobacteriia</taxon>
        <taxon>Flavobacteriales</taxon>
        <taxon>Flavobacteriaceae</taxon>
        <taxon>Aequorivita</taxon>
    </lineage>
</organism>
<evidence type="ECO:0000313" key="2">
    <source>
        <dbReference type="EMBL" id="SHJ84888.1"/>
    </source>
</evidence>
<proteinExistence type="predicted"/>
<accession>A0A1M6MN15</accession>
<protein>
    <submittedName>
        <fullName evidence="2">Uncharacterized protein</fullName>
    </submittedName>
</protein>
<evidence type="ECO:0000313" key="3">
    <source>
        <dbReference type="Proteomes" id="UP000184172"/>
    </source>
</evidence>
<keyword evidence="1" id="KW-0812">Transmembrane</keyword>
<keyword evidence="3" id="KW-1185">Reference proteome</keyword>
<dbReference type="AlphaFoldDB" id="A0A1M6MN15"/>
<keyword evidence="1" id="KW-0472">Membrane</keyword>
<feature type="transmembrane region" description="Helical" evidence="1">
    <location>
        <begin position="6"/>
        <end position="23"/>
    </location>
</feature>
<reference evidence="3" key="1">
    <citation type="submission" date="2016-11" db="EMBL/GenBank/DDBJ databases">
        <authorList>
            <person name="Varghese N."/>
            <person name="Submissions S."/>
        </authorList>
    </citation>
    <scope>NUCLEOTIDE SEQUENCE [LARGE SCALE GENOMIC DNA]</scope>
    <source>
        <strain evidence="3">DSM 26349</strain>
    </source>
</reference>
<sequence>MNSATLVGYLIFNIGFLAMRIGIDDFGDGKDEWLIGKGAGFLVPQDLKRSADGRVD</sequence>
<keyword evidence="1" id="KW-1133">Transmembrane helix</keyword>
<gene>
    <name evidence="2" type="ORF">SAMN04487908_12829</name>
</gene>
<name>A0A1M6MN15_9FLAO</name>
<dbReference type="Proteomes" id="UP000184172">
    <property type="component" value="Unassembled WGS sequence"/>
</dbReference>